<dbReference type="Pfam" id="PF00999">
    <property type="entry name" value="Na_H_Exchanger"/>
    <property type="match status" value="1"/>
</dbReference>
<feature type="transmembrane region" description="Helical" evidence="10">
    <location>
        <begin position="101"/>
        <end position="122"/>
    </location>
</feature>
<comment type="subcellular location">
    <subcellularLocation>
        <location evidence="1">Cell membrane</location>
        <topology evidence="1">Multi-pass membrane protein</topology>
    </subcellularLocation>
</comment>
<dbReference type="PROSITE" id="PS50042">
    <property type="entry name" value="CNMP_BINDING_3"/>
    <property type="match status" value="1"/>
</dbReference>
<dbReference type="InterPro" id="IPR014710">
    <property type="entry name" value="RmlC-like_jellyroll"/>
</dbReference>
<feature type="transmembrane region" description="Helical" evidence="10">
    <location>
        <begin position="288"/>
        <end position="308"/>
    </location>
</feature>
<dbReference type="Gene3D" id="6.10.140.1330">
    <property type="match status" value="1"/>
</dbReference>
<evidence type="ECO:0000256" key="7">
    <source>
        <dbReference type="ARBA" id="ARBA00023065"/>
    </source>
</evidence>
<feature type="transmembrane region" description="Helical" evidence="10">
    <location>
        <begin position="128"/>
        <end position="149"/>
    </location>
</feature>
<feature type="transmembrane region" description="Helical" evidence="10">
    <location>
        <begin position="361"/>
        <end position="380"/>
    </location>
</feature>
<feature type="transmembrane region" description="Helical" evidence="10">
    <location>
        <begin position="70"/>
        <end position="89"/>
    </location>
</feature>
<evidence type="ECO:0000256" key="3">
    <source>
        <dbReference type="ARBA" id="ARBA00022475"/>
    </source>
</evidence>
<feature type="transmembrane region" description="Helical" evidence="10">
    <location>
        <begin position="6"/>
        <end position="24"/>
    </location>
</feature>
<evidence type="ECO:0000256" key="9">
    <source>
        <dbReference type="ARBA" id="ARBA00023201"/>
    </source>
</evidence>
<keyword evidence="8 10" id="KW-0472">Membrane</keyword>
<protein>
    <submittedName>
        <fullName evidence="12">Sodium:proton antiporter</fullName>
    </submittedName>
</protein>
<feature type="domain" description="Cyclic nucleotide-binding" evidence="11">
    <location>
        <begin position="708"/>
        <end position="822"/>
    </location>
</feature>
<feature type="transmembrane region" description="Helical" evidence="10">
    <location>
        <begin position="241"/>
        <end position="268"/>
    </location>
</feature>
<name>A0ABQ5LSU2_9RHOB</name>
<dbReference type="Pfam" id="PF00027">
    <property type="entry name" value="cNMP_binding"/>
    <property type="match status" value="1"/>
</dbReference>
<sequence length="837" mass="91920">MDIVIVTTIIASLFLVIGAAEPLAARLRLPYSVILAVLGILIAVAATFFLRTELTDALNPVAEAILSLPIRSNVFLYVFLPTLLFQATLGMDARRMLDDWVPVLVLAVVAVVVATLSVGYALALVSPLPLVAALLVGAIVSTTDPSAVISIFRSLSAPRRLARIIEGESLLNDAVAIALFSFFAAFVMLGLPNPTLDDTLSRVPLLIGGGVLTGWIVARAAVWLMAAFARHELAPLSISVALPYLAYIAAEQLVGASGVIAVVVAGLTLSMVGPGRLPPQAWGNLRDIWDLLAHWAGALIFILAALLIPRLLEEVRFSDFALIGVVVLAATAARVVILFGVLPLLTRLRLSPPVERPYRVAILWGGLRGAVTLALALAVTESFRVPVEIKRLVAILATGYTLFTLIVQGTTLRWVIRRLGLDQLAPVDQALSKQVIAVALQTVREDLAKTTANYDLGHDTVRTEAKRFGDRLDQAVKQAEDSTEILDRDRITLGLIALAGAERDTIIARVREHTISPRLAEQVLSDADRLIEAARSGGRTGYRTAARKSLGYGWGFRFAVILHNRLGISYLLARLTADRFERLLSQRLILRDLDGFIHGRIRRIHGRRVSDLLHDLLGRRVEAVETALDGLRLQYPGYAEELERRFIRRTALRLEEREYATMREDGLIGEELLTALMQDLAARRAAAERRPPLDLALQRTELVRQFALFEDLDEDGLKRLARGLSTRYVNAGEVVMRRDSAPKSVYFIASGAVELQNAGQTWRLGRGEMFGQMAILTHKPRRFEARAIVPSTLLVLDEARFRRLLQRSETLRDAVRASSEKRGLSADTLLMDQPRSG</sequence>
<feature type="transmembrane region" description="Helical" evidence="10">
    <location>
        <begin position="320"/>
        <end position="341"/>
    </location>
</feature>
<feature type="transmembrane region" description="Helical" evidence="10">
    <location>
        <begin position="170"/>
        <end position="191"/>
    </location>
</feature>
<keyword evidence="9" id="KW-0739">Sodium transport</keyword>
<dbReference type="PANTHER" id="PTHR10110">
    <property type="entry name" value="SODIUM/HYDROGEN EXCHANGER"/>
    <property type="match status" value="1"/>
</dbReference>
<dbReference type="RefSeq" id="WP_281841478.1">
    <property type="nucleotide sequence ID" value="NZ_BROH01000003.1"/>
</dbReference>
<dbReference type="PANTHER" id="PTHR10110:SF86">
    <property type="entry name" value="SODIUM_HYDROGEN EXCHANGER 7"/>
    <property type="match status" value="1"/>
</dbReference>
<dbReference type="InterPro" id="IPR018422">
    <property type="entry name" value="Cation/H_exchanger_CPA1"/>
</dbReference>
<keyword evidence="3" id="KW-1003">Cell membrane</keyword>
<dbReference type="InterPro" id="IPR000595">
    <property type="entry name" value="cNMP-bd_dom"/>
</dbReference>
<dbReference type="InterPro" id="IPR018490">
    <property type="entry name" value="cNMP-bd_dom_sf"/>
</dbReference>
<evidence type="ECO:0000256" key="8">
    <source>
        <dbReference type="ARBA" id="ARBA00023136"/>
    </source>
</evidence>
<accession>A0ABQ5LSU2</accession>
<dbReference type="SUPFAM" id="SSF51206">
    <property type="entry name" value="cAMP-binding domain-like"/>
    <property type="match status" value="1"/>
</dbReference>
<dbReference type="Proteomes" id="UP001144205">
    <property type="component" value="Unassembled WGS sequence"/>
</dbReference>
<dbReference type="Gene3D" id="2.60.120.10">
    <property type="entry name" value="Jelly Rolls"/>
    <property type="match status" value="1"/>
</dbReference>
<evidence type="ECO:0000313" key="12">
    <source>
        <dbReference type="EMBL" id="GKY87490.1"/>
    </source>
</evidence>
<organism evidence="12 13">
    <name type="scientific">Sinisalibacter aestuarii</name>
    <dbReference type="NCBI Taxonomy" id="2949426"/>
    <lineage>
        <taxon>Bacteria</taxon>
        <taxon>Pseudomonadati</taxon>
        <taxon>Pseudomonadota</taxon>
        <taxon>Alphaproteobacteria</taxon>
        <taxon>Rhodobacterales</taxon>
        <taxon>Roseobacteraceae</taxon>
        <taxon>Sinisalibacter</taxon>
    </lineage>
</organism>
<feature type="transmembrane region" description="Helical" evidence="10">
    <location>
        <begin position="392"/>
        <end position="416"/>
    </location>
</feature>
<reference evidence="12" key="1">
    <citation type="journal article" date="2023" name="Int. J. Syst. Evol. Microbiol.">
        <title>Sinisalibacter aestuarii sp. nov., isolated from estuarine sediment of the Arakawa River.</title>
        <authorList>
            <person name="Arafat S.T."/>
            <person name="Hirano S."/>
            <person name="Sato A."/>
            <person name="Takeuchi K."/>
            <person name="Yasuda T."/>
            <person name="Terahara T."/>
            <person name="Hamada M."/>
            <person name="Kobayashi T."/>
        </authorList>
    </citation>
    <scope>NUCLEOTIDE SEQUENCE</scope>
    <source>
        <strain evidence="12">B-399</strain>
    </source>
</reference>
<evidence type="ECO:0000259" key="11">
    <source>
        <dbReference type="PROSITE" id="PS50042"/>
    </source>
</evidence>
<keyword evidence="2" id="KW-0813">Transport</keyword>
<keyword evidence="13" id="KW-1185">Reference proteome</keyword>
<dbReference type="InterPro" id="IPR006153">
    <property type="entry name" value="Cation/H_exchanger_TM"/>
</dbReference>
<evidence type="ECO:0000256" key="2">
    <source>
        <dbReference type="ARBA" id="ARBA00022448"/>
    </source>
</evidence>
<feature type="transmembrane region" description="Helical" evidence="10">
    <location>
        <begin position="203"/>
        <end position="229"/>
    </location>
</feature>
<feature type="transmembrane region" description="Helical" evidence="10">
    <location>
        <begin position="31"/>
        <end position="50"/>
    </location>
</feature>
<dbReference type="SMART" id="SM00100">
    <property type="entry name" value="cNMP"/>
    <property type="match status" value="1"/>
</dbReference>
<keyword evidence="5 10" id="KW-1133">Transmembrane helix</keyword>
<evidence type="ECO:0000256" key="1">
    <source>
        <dbReference type="ARBA" id="ARBA00004651"/>
    </source>
</evidence>
<proteinExistence type="predicted"/>
<keyword evidence="7" id="KW-0406">Ion transport</keyword>
<dbReference type="EMBL" id="BROH01000003">
    <property type="protein sequence ID" value="GKY87490.1"/>
    <property type="molecule type" value="Genomic_DNA"/>
</dbReference>
<dbReference type="CDD" id="cd00038">
    <property type="entry name" value="CAP_ED"/>
    <property type="match status" value="1"/>
</dbReference>
<evidence type="ECO:0000256" key="4">
    <source>
        <dbReference type="ARBA" id="ARBA00022692"/>
    </source>
</evidence>
<gene>
    <name evidence="12" type="ORF">STA1M1_13590</name>
</gene>
<comment type="caution">
    <text evidence="12">The sequence shown here is derived from an EMBL/GenBank/DDBJ whole genome shotgun (WGS) entry which is preliminary data.</text>
</comment>
<evidence type="ECO:0000256" key="6">
    <source>
        <dbReference type="ARBA" id="ARBA00023053"/>
    </source>
</evidence>
<keyword evidence="4 10" id="KW-0812">Transmembrane</keyword>
<evidence type="ECO:0000256" key="5">
    <source>
        <dbReference type="ARBA" id="ARBA00022989"/>
    </source>
</evidence>
<keyword evidence="6" id="KW-0915">Sodium</keyword>
<evidence type="ECO:0000256" key="10">
    <source>
        <dbReference type="SAM" id="Phobius"/>
    </source>
</evidence>
<evidence type="ECO:0000313" key="13">
    <source>
        <dbReference type="Proteomes" id="UP001144205"/>
    </source>
</evidence>